<accession>A0ABY1REM5</accession>
<evidence type="ECO:0000313" key="1">
    <source>
        <dbReference type="EMBL" id="SMQ71123.1"/>
    </source>
</evidence>
<dbReference type="Proteomes" id="UP000194464">
    <property type="component" value="Unassembled WGS sequence"/>
</dbReference>
<dbReference type="EMBL" id="FXWJ01000003">
    <property type="protein sequence ID" value="SMQ71123.1"/>
    <property type="molecule type" value="Genomic_DNA"/>
</dbReference>
<protein>
    <submittedName>
        <fullName evidence="1">Uncharacterized protein</fullName>
    </submittedName>
</protein>
<proteinExistence type="predicted"/>
<keyword evidence="2" id="KW-1185">Reference proteome</keyword>
<reference evidence="1 2" key="1">
    <citation type="submission" date="2017-04" db="EMBL/GenBank/DDBJ databases">
        <authorList>
            <person name="Varghese N."/>
            <person name="Submissions S."/>
        </authorList>
    </citation>
    <scope>NUCLEOTIDE SEQUENCE [LARGE SCALE GENOMIC DNA]</scope>
    <source>
        <strain evidence="1 2">VKM Ac-1784</strain>
    </source>
</reference>
<organism evidence="1 2">
    <name type="scientific">Plantibacter elymi</name>
    <name type="common">nom. nud.</name>
    <dbReference type="NCBI Taxonomy" id="199708"/>
    <lineage>
        <taxon>Bacteria</taxon>
        <taxon>Bacillati</taxon>
        <taxon>Actinomycetota</taxon>
        <taxon>Actinomycetes</taxon>
        <taxon>Micrococcales</taxon>
        <taxon>Microbacteriaceae</taxon>
        <taxon>Plantibacter</taxon>
    </lineage>
</organism>
<evidence type="ECO:0000313" key="2">
    <source>
        <dbReference type="Proteomes" id="UP000194464"/>
    </source>
</evidence>
<comment type="caution">
    <text evidence="1">The sequence shown here is derived from an EMBL/GenBank/DDBJ whole genome shotgun (WGS) entry which is preliminary data.</text>
</comment>
<gene>
    <name evidence="1" type="ORF">SAMN06295909_2448</name>
</gene>
<sequence>MKAVGATVRPRSGPCALRKLRHHFLALEHIVTAPGEYLVQLPGTGAVVVTEDDAAITIDIAVPSEAVELNAIGAIERFIADHDSNVTFSAAVHDRLRRDDDGSVAGCSTTCRILWGCRYYPARRTDH</sequence>
<name>A0ABY1REM5_9MICO</name>